<dbReference type="GO" id="GO:0004519">
    <property type="term" value="F:endonuclease activity"/>
    <property type="evidence" value="ECO:0007669"/>
    <property type="project" value="UniProtKB-KW"/>
</dbReference>
<dbReference type="EMBL" id="LT629704">
    <property type="protein sequence ID" value="SDN04890.1"/>
    <property type="molecule type" value="Genomic_DNA"/>
</dbReference>
<dbReference type="Pfam" id="PF13304">
    <property type="entry name" value="AAA_21"/>
    <property type="match status" value="1"/>
</dbReference>
<feature type="domain" description="OLD protein-like TOPRIM" evidence="3">
    <location>
        <begin position="374"/>
        <end position="436"/>
    </location>
</feature>
<dbReference type="Proteomes" id="UP000182470">
    <property type="component" value="Chromosome I"/>
</dbReference>
<protein>
    <submittedName>
        <fullName evidence="4">DNA replication and repair protein RecF</fullName>
    </submittedName>
    <submittedName>
        <fullName evidence="5">Putative ATP-dependent endonuclease of the OLD family</fullName>
    </submittedName>
</protein>
<evidence type="ECO:0000313" key="7">
    <source>
        <dbReference type="Proteomes" id="UP000748067"/>
    </source>
</evidence>
<dbReference type="InterPro" id="IPR034139">
    <property type="entry name" value="TOPRIM_OLD"/>
</dbReference>
<keyword evidence="5" id="KW-0540">Nuclease</keyword>
<proteinExistence type="predicted"/>
<dbReference type="Proteomes" id="UP000748067">
    <property type="component" value="Unassembled WGS sequence"/>
</dbReference>
<accession>A0A1G9Y7A5</accession>
<dbReference type="RefSeq" id="WP_083357178.1">
    <property type="nucleotide sequence ID" value="NZ_JXDI01000001.1"/>
</dbReference>
<dbReference type="Pfam" id="PF13476">
    <property type="entry name" value="AAA_23"/>
    <property type="match status" value="1"/>
</dbReference>
<name>A0A1G9Y7A5_9PSED</name>
<keyword evidence="7" id="KW-1185">Reference proteome</keyword>
<dbReference type="InterPro" id="IPR051396">
    <property type="entry name" value="Bact_Antivir_Def_Nuclease"/>
</dbReference>
<feature type="domain" description="Rad50/SbcC-type AAA" evidence="2">
    <location>
        <begin position="5"/>
        <end position="62"/>
    </location>
</feature>
<dbReference type="InterPro" id="IPR027417">
    <property type="entry name" value="P-loop_NTPase"/>
</dbReference>
<evidence type="ECO:0000259" key="1">
    <source>
        <dbReference type="Pfam" id="PF13304"/>
    </source>
</evidence>
<dbReference type="PANTHER" id="PTHR43581:SF4">
    <property type="entry name" value="ATP_GTP PHOSPHATASE"/>
    <property type="match status" value="1"/>
</dbReference>
<evidence type="ECO:0000259" key="2">
    <source>
        <dbReference type="Pfam" id="PF13476"/>
    </source>
</evidence>
<gene>
    <name evidence="4" type="primary">recF_3</name>
    <name evidence="4" type="ORF">PSAN_28340</name>
    <name evidence="5" type="ORF">SAMN04490179_2238</name>
</gene>
<dbReference type="EMBL" id="JXDI01000001">
    <property type="protein sequence ID" value="KAF2410403.1"/>
    <property type="molecule type" value="Genomic_DNA"/>
</dbReference>
<feature type="domain" description="ATPase AAA-type core" evidence="1">
    <location>
        <begin position="258"/>
        <end position="329"/>
    </location>
</feature>
<sequence>MRITKLLVENFKSFKERFEVEFTEGLNIVVGDNEAGKSTILEAINLALTGFYINRPLRGELNQYLFNETSVRNYLDSLKGGAPESPPQILIELYLTDEEPMLSGDFNRDRIASSGIHVSIEFNEEYRAEYEALIAAGELKTLPIEYYHVIWKSFSRELITARSIPIKCAYIDSTSARYQNGSDVYIGRIVKDLLSPEEIVSVSQSHRQMKETFMGAPAIDAINKKITVASKITDKEIKISVELSSKNAWESGLMTYLNEIPFHFIGKGEQSIVKTNLALAHEKAKEASVVLIEEPENHLSHSKLNQLINTIKVSCIKKQVIVTTHSSFVANKLGLNSLILLDNKKTLRLNKLSLGTWSFFEKISGYDTLRLVLCKKAILVEGDSDELVVQKAYKDIHGALPIENCVEVISVGISFLRFLEIAEKLEKQVSVVTDNDGDVPALLKKYSEYLGAKKKPYIDICYDSVVDVGALMIGGKPFNYNTLEPKLIKSNGLAKMNLVLGTAYLDDQGLQVHMRANKTECALKVFDSKLEIAYPDYILDSIK</sequence>
<dbReference type="PANTHER" id="PTHR43581">
    <property type="entry name" value="ATP/GTP PHOSPHATASE"/>
    <property type="match status" value="1"/>
</dbReference>
<organism evidence="5 6">
    <name type="scientific">Pseudomonas antarctica</name>
    <dbReference type="NCBI Taxonomy" id="219572"/>
    <lineage>
        <taxon>Bacteria</taxon>
        <taxon>Pseudomonadati</taxon>
        <taxon>Pseudomonadota</taxon>
        <taxon>Gammaproteobacteria</taxon>
        <taxon>Pseudomonadales</taxon>
        <taxon>Pseudomonadaceae</taxon>
        <taxon>Pseudomonas</taxon>
    </lineage>
</organism>
<evidence type="ECO:0000259" key="3">
    <source>
        <dbReference type="Pfam" id="PF20469"/>
    </source>
</evidence>
<dbReference type="OrthoDB" id="3322489at2"/>
<dbReference type="InterPro" id="IPR003959">
    <property type="entry name" value="ATPase_AAA_core"/>
</dbReference>
<reference evidence="5 6" key="2">
    <citation type="submission" date="2016-10" db="EMBL/GenBank/DDBJ databases">
        <authorList>
            <person name="de Groot N.N."/>
        </authorList>
    </citation>
    <scope>NUCLEOTIDE SEQUENCE [LARGE SCALE GENOMIC DNA]</scope>
    <source>
        <strain evidence="5 6">BS2772</strain>
    </source>
</reference>
<dbReference type="Pfam" id="PF20469">
    <property type="entry name" value="OLD-like_TOPRIM"/>
    <property type="match status" value="1"/>
</dbReference>
<evidence type="ECO:0000313" key="4">
    <source>
        <dbReference type="EMBL" id="KAF2410403.1"/>
    </source>
</evidence>
<evidence type="ECO:0000313" key="6">
    <source>
        <dbReference type="Proteomes" id="UP000182470"/>
    </source>
</evidence>
<dbReference type="Gene3D" id="3.40.50.300">
    <property type="entry name" value="P-loop containing nucleotide triphosphate hydrolases"/>
    <property type="match status" value="1"/>
</dbReference>
<dbReference type="CDD" id="cd01026">
    <property type="entry name" value="TOPRIM_OLD"/>
    <property type="match status" value="1"/>
</dbReference>
<dbReference type="GO" id="GO:0006302">
    <property type="term" value="P:double-strand break repair"/>
    <property type="evidence" value="ECO:0007669"/>
    <property type="project" value="InterPro"/>
</dbReference>
<reference evidence="4 7" key="1">
    <citation type="submission" date="2015-01" db="EMBL/GenBank/DDBJ databases">
        <title>Genome Sequence of Pseudomonas antarctica CMS 35.</title>
        <authorList>
            <person name="Voget S."/>
            <person name="Chow J."/>
            <person name="Daniel R."/>
            <person name="Streit W."/>
        </authorList>
    </citation>
    <scope>NUCLEOTIDE SEQUENCE [LARGE SCALE GENOMIC DNA]</scope>
    <source>
        <strain evidence="4 7">CMS 35</strain>
    </source>
</reference>
<dbReference type="AlphaFoldDB" id="A0A1G9Y7A5"/>
<dbReference type="GO" id="GO:0005524">
    <property type="term" value="F:ATP binding"/>
    <property type="evidence" value="ECO:0007669"/>
    <property type="project" value="InterPro"/>
</dbReference>
<dbReference type="InterPro" id="IPR038729">
    <property type="entry name" value="Rad50/SbcC_AAA"/>
</dbReference>
<evidence type="ECO:0000313" key="5">
    <source>
        <dbReference type="EMBL" id="SDN04890.1"/>
    </source>
</evidence>
<keyword evidence="5" id="KW-0255">Endonuclease</keyword>
<dbReference type="GO" id="GO:0016887">
    <property type="term" value="F:ATP hydrolysis activity"/>
    <property type="evidence" value="ECO:0007669"/>
    <property type="project" value="InterPro"/>
</dbReference>
<keyword evidence="5" id="KW-0378">Hydrolase</keyword>
<dbReference type="SUPFAM" id="SSF52540">
    <property type="entry name" value="P-loop containing nucleoside triphosphate hydrolases"/>
    <property type="match status" value="1"/>
</dbReference>